<dbReference type="InterPro" id="IPR018089">
    <property type="entry name" value="OMPdecase_AS"/>
</dbReference>
<dbReference type="PROSITE" id="PS00156">
    <property type="entry name" value="OMPDECASE"/>
    <property type="match status" value="1"/>
</dbReference>
<comment type="similarity">
    <text evidence="11">Belongs to the OMP decarboxylase family.</text>
</comment>
<dbReference type="AlphaFoldDB" id="A0A937LN66"/>
<dbReference type="EMBL" id="JADHQA010000008">
    <property type="protein sequence ID" value="MBL6820091.1"/>
    <property type="molecule type" value="Genomic_DNA"/>
</dbReference>
<feature type="active site" description="For OMPdecase activity" evidence="9">
    <location>
        <position position="60"/>
    </location>
</feature>
<feature type="domain" description="Orotidine 5'-phosphate decarboxylase" evidence="12">
    <location>
        <begin position="5"/>
        <end position="216"/>
    </location>
</feature>
<dbReference type="GO" id="GO:0044205">
    <property type="term" value="P:'de novo' UMP biosynthetic process"/>
    <property type="evidence" value="ECO:0007669"/>
    <property type="project" value="InterPro"/>
</dbReference>
<feature type="binding site" evidence="10">
    <location>
        <position position="172"/>
    </location>
    <ligand>
        <name>substrate</name>
    </ligand>
</feature>
<dbReference type="CDD" id="cd04725">
    <property type="entry name" value="OMP_decarboxylase_like"/>
    <property type="match status" value="1"/>
</dbReference>
<dbReference type="Proteomes" id="UP000704935">
    <property type="component" value="Unassembled WGS sequence"/>
</dbReference>
<sequence length="219" mass="24432">MSDRRLIVALDYSDIKDVKALISNLNPNRCMVKVGLQLYLSQRLSILDLLSNAGFDIFLDLKLHDIPNTVSKALSEIEKFNVFMTTIHLQGGKEMIEAALSTVKSTKIIGVTLLTSLNESNIQSLYASAFSDQFSRLISLANDTKIDGLVCSANELNQLHEYQGLKVVPGIRNKILNDDQKRTMTSMEAYNLGADYIVVGRPITQSENIEEAIKEYESK</sequence>
<feature type="binding site" evidence="10">
    <location>
        <position position="11"/>
    </location>
    <ligand>
        <name>substrate</name>
    </ligand>
</feature>
<dbReference type="EC" id="4.1.1.23" evidence="3 11"/>
<evidence type="ECO:0000256" key="5">
    <source>
        <dbReference type="ARBA" id="ARBA00022793"/>
    </source>
</evidence>
<evidence type="ECO:0000256" key="1">
    <source>
        <dbReference type="ARBA" id="ARBA00002356"/>
    </source>
</evidence>
<comment type="function">
    <text evidence="1">Catalyzes the decarboxylation of orotidine 5'-monophosphate (OMP) to uridine 5'-monophosphate (UMP).</text>
</comment>
<dbReference type="SMART" id="SM00934">
    <property type="entry name" value="OMPdecase"/>
    <property type="match status" value="1"/>
</dbReference>
<evidence type="ECO:0000256" key="4">
    <source>
        <dbReference type="ARBA" id="ARBA00021923"/>
    </source>
</evidence>
<evidence type="ECO:0000259" key="12">
    <source>
        <dbReference type="SMART" id="SM00934"/>
    </source>
</evidence>
<comment type="caution">
    <text evidence="13">The sequence shown here is derived from an EMBL/GenBank/DDBJ whole genome shotgun (WGS) entry which is preliminary data.</text>
</comment>
<dbReference type="InterPro" id="IPR011060">
    <property type="entry name" value="RibuloseP-bd_barrel"/>
</dbReference>
<dbReference type="InterPro" id="IPR014732">
    <property type="entry name" value="OMPdecase"/>
</dbReference>
<evidence type="ECO:0000256" key="8">
    <source>
        <dbReference type="ARBA" id="ARBA00049157"/>
    </source>
</evidence>
<dbReference type="GO" id="GO:0006207">
    <property type="term" value="P:'de novo' pyrimidine nucleobase biosynthetic process"/>
    <property type="evidence" value="ECO:0007669"/>
    <property type="project" value="InterPro"/>
</dbReference>
<dbReference type="Gene3D" id="3.20.20.70">
    <property type="entry name" value="Aldolase class I"/>
    <property type="match status" value="1"/>
</dbReference>
<evidence type="ECO:0000313" key="13">
    <source>
        <dbReference type="EMBL" id="MBL6820091.1"/>
    </source>
</evidence>
<dbReference type="GO" id="GO:0005829">
    <property type="term" value="C:cytosol"/>
    <property type="evidence" value="ECO:0007669"/>
    <property type="project" value="TreeGrafter"/>
</dbReference>
<feature type="binding site" evidence="10">
    <location>
        <position position="201"/>
    </location>
    <ligand>
        <name>substrate</name>
    </ligand>
</feature>
<feature type="active site" description="For OMPdecase activity" evidence="9">
    <location>
        <position position="65"/>
    </location>
</feature>
<keyword evidence="6 11" id="KW-0665">Pyrimidine biosynthesis</keyword>
<gene>
    <name evidence="13" type="primary">pyrF</name>
    <name evidence="13" type="ORF">ISQ61_02455</name>
</gene>
<dbReference type="InterPro" id="IPR001754">
    <property type="entry name" value="OMPdeCOase_dom"/>
</dbReference>
<keyword evidence="5 11" id="KW-0210">Decarboxylase</keyword>
<feature type="active site" description="For OMPdecase activity" evidence="9">
    <location>
        <position position="62"/>
    </location>
</feature>
<comment type="pathway">
    <text evidence="2 11">Pyrimidine metabolism; UMP biosynthesis via de novo pathway; UMP from orotate: step 2/2.</text>
</comment>
<feature type="binding site" evidence="10">
    <location>
        <position position="115"/>
    </location>
    <ligand>
        <name>substrate</name>
    </ligand>
</feature>
<evidence type="ECO:0000256" key="3">
    <source>
        <dbReference type="ARBA" id="ARBA00012321"/>
    </source>
</evidence>
<name>A0A937LN66_9GAMM</name>
<dbReference type="SUPFAM" id="SSF51366">
    <property type="entry name" value="Ribulose-phoshate binding barrel"/>
    <property type="match status" value="1"/>
</dbReference>
<protein>
    <recommendedName>
        <fullName evidence="4 11">Orotidine 5'-phosphate decarboxylase</fullName>
        <ecNumber evidence="3 11">4.1.1.23</ecNumber>
    </recommendedName>
</protein>
<comment type="catalytic activity">
    <reaction evidence="8 11">
        <text>orotidine 5'-phosphate + H(+) = UMP + CO2</text>
        <dbReference type="Rhea" id="RHEA:11596"/>
        <dbReference type="ChEBI" id="CHEBI:15378"/>
        <dbReference type="ChEBI" id="CHEBI:16526"/>
        <dbReference type="ChEBI" id="CHEBI:57538"/>
        <dbReference type="ChEBI" id="CHEBI:57865"/>
        <dbReference type="EC" id="4.1.1.23"/>
    </reaction>
</comment>
<evidence type="ECO:0000256" key="9">
    <source>
        <dbReference type="PIRSR" id="PIRSR614732-1"/>
    </source>
</evidence>
<evidence type="ECO:0000256" key="10">
    <source>
        <dbReference type="PIRSR" id="PIRSR614732-2"/>
    </source>
</evidence>
<evidence type="ECO:0000256" key="11">
    <source>
        <dbReference type="RuleBase" id="RU000512"/>
    </source>
</evidence>
<accession>A0A937LN66</accession>
<dbReference type="NCBIfam" id="TIGR01740">
    <property type="entry name" value="pyrF"/>
    <property type="match status" value="1"/>
</dbReference>
<reference evidence="13" key="1">
    <citation type="submission" date="2020-10" db="EMBL/GenBank/DDBJ databases">
        <title>Microbiome of the Black Sea water column analyzed by genome centric metagenomics.</title>
        <authorList>
            <person name="Cabello-Yeves P.J."/>
            <person name="Callieri C."/>
            <person name="Picazo A."/>
            <person name="Mehrshad M."/>
            <person name="Haro-Moreno J.M."/>
            <person name="Roda-Garcia J."/>
            <person name="Dzembekova N."/>
            <person name="Slabakova V."/>
            <person name="Slabakova N."/>
            <person name="Moncheva S."/>
            <person name="Rodriguez-Valera F."/>
        </authorList>
    </citation>
    <scope>NUCLEOTIDE SEQUENCE</scope>
    <source>
        <strain evidence="13">BS307-5m-G47</strain>
    </source>
</reference>
<feature type="binding site" evidence="10">
    <location>
        <position position="200"/>
    </location>
    <ligand>
        <name>substrate</name>
    </ligand>
</feature>
<proteinExistence type="inferred from homology"/>
<dbReference type="GO" id="GO:0004590">
    <property type="term" value="F:orotidine-5'-phosphate decarboxylase activity"/>
    <property type="evidence" value="ECO:0007669"/>
    <property type="project" value="UniProtKB-EC"/>
</dbReference>
<feature type="binding site" evidence="10">
    <location>
        <position position="180"/>
    </location>
    <ligand>
        <name>substrate</name>
    </ligand>
</feature>
<dbReference type="Pfam" id="PF00215">
    <property type="entry name" value="OMPdecase"/>
    <property type="match status" value="1"/>
</dbReference>
<keyword evidence="7 11" id="KW-0456">Lyase</keyword>
<dbReference type="PANTHER" id="PTHR32119">
    <property type="entry name" value="OROTIDINE 5'-PHOSPHATE DECARBOXYLASE"/>
    <property type="match status" value="1"/>
</dbReference>
<evidence type="ECO:0000256" key="7">
    <source>
        <dbReference type="ARBA" id="ARBA00023239"/>
    </source>
</evidence>
<dbReference type="InterPro" id="IPR013785">
    <property type="entry name" value="Aldolase_TIM"/>
</dbReference>
<feature type="binding site" evidence="10">
    <location>
        <position position="33"/>
    </location>
    <ligand>
        <name>substrate</name>
    </ligand>
</feature>
<dbReference type="PANTHER" id="PTHR32119:SF2">
    <property type="entry name" value="OROTIDINE 5'-PHOSPHATE DECARBOXYLASE"/>
    <property type="match status" value="1"/>
</dbReference>
<organism evidence="13 14">
    <name type="scientific">SAR86 cluster bacterium</name>
    <dbReference type="NCBI Taxonomy" id="2030880"/>
    <lineage>
        <taxon>Bacteria</taxon>
        <taxon>Pseudomonadati</taxon>
        <taxon>Pseudomonadota</taxon>
        <taxon>Gammaproteobacteria</taxon>
        <taxon>SAR86 cluster</taxon>
    </lineage>
</organism>
<evidence type="ECO:0000256" key="2">
    <source>
        <dbReference type="ARBA" id="ARBA00004861"/>
    </source>
</evidence>
<dbReference type="NCBIfam" id="NF001273">
    <property type="entry name" value="PRK00230.1"/>
    <property type="match status" value="1"/>
</dbReference>
<evidence type="ECO:0000313" key="14">
    <source>
        <dbReference type="Proteomes" id="UP000704935"/>
    </source>
</evidence>
<evidence type="ECO:0000256" key="6">
    <source>
        <dbReference type="ARBA" id="ARBA00022975"/>
    </source>
</evidence>